<dbReference type="InterPro" id="IPR039426">
    <property type="entry name" value="TonB-dep_rcpt-like"/>
</dbReference>
<dbReference type="InterPro" id="IPR023996">
    <property type="entry name" value="TonB-dep_OMP_SusC/RagA"/>
</dbReference>
<dbReference type="SUPFAM" id="SSF49464">
    <property type="entry name" value="Carboxypeptidase regulatory domain-like"/>
    <property type="match status" value="1"/>
</dbReference>
<evidence type="ECO:0000313" key="10">
    <source>
        <dbReference type="EMBL" id="RZS75942.1"/>
    </source>
</evidence>
<dbReference type="InterPro" id="IPR037066">
    <property type="entry name" value="Plug_dom_sf"/>
</dbReference>
<dbReference type="NCBIfam" id="TIGR04057">
    <property type="entry name" value="SusC_RagA_signa"/>
    <property type="match status" value="1"/>
</dbReference>
<evidence type="ECO:0000256" key="1">
    <source>
        <dbReference type="ARBA" id="ARBA00004571"/>
    </source>
</evidence>
<dbReference type="RefSeq" id="WP_130540274.1">
    <property type="nucleotide sequence ID" value="NZ_CP042431.1"/>
</dbReference>
<dbReference type="GO" id="GO:0009279">
    <property type="term" value="C:cell outer membrane"/>
    <property type="evidence" value="ECO:0007669"/>
    <property type="project" value="UniProtKB-SubCell"/>
</dbReference>
<keyword evidence="5 7" id="KW-0472">Membrane</keyword>
<evidence type="ECO:0000256" key="6">
    <source>
        <dbReference type="ARBA" id="ARBA00023237"/>
    </source>
</evidence>
<organism evidence="10 11">
    <name type="scientific">Pseudobacter ginsenosidimutans</name>
    <dbReference type="NCBI Taxonomy" id="661488"/>
    <lineage>
        <taxon>Bacteria</taxon>
        <taxon>Pseudomonadati</taxon>
        <taxon>Bacteroidota</taxon>
        <taxon>Chitinophagia</taxon>
        <taxon>Chitinophagales</taxon>
        <taxon>Chitinophagaceae</taxon>
        <taxon>Pseudobacter</taxon>
    </lineage>
</organism>
<evidence type="ECO:0000313" key="11">
    <source>
        <dbReference type="Proteomes" id="UP000293874"/>
    </source>
</evidence>
<dbReference type="Pfam" id="PF13715">
    <property type="entry name" value="CarbopepD_reg_2"/>
    <property type="match status" value="1"/>
</dbReference>
<keyword evidence="3 7" id="KW-1134">Transmembrane beta strand</keyword>
<dbReference type="InterPro" id="IPR036942">
    <property type="entry name" value="Beta-barrel_TonB_sf"/>
</dbReference>
<comment type="subcellular location">
    <subcellularLocation>
        <location evidence="1 7">Cell outer membrane</location>
        <topology evidence="1 7">Multi-pass membrane protein</topology>
    </subcellularLocation>
</comment>
<dbReference type="Gene3D" id="2.170.130.10">
    <property type="entry name" value="TonB-dependent receptor, plug domain"/>
    <property type="match status" value="1"/>
</dbReference>
<comment type="similarity">
    <text evidence="7">Belongs to the TonB-dependent receptor family.</text>
</comment>
<keyword evidence="4 7" id="KW-0812">Transmembrane</keyword>
<sequence length="1220" mass="137457">MTLRTALLIMALLVGATGFSQSISISRKDVSLSSVLKEIEKQTDFRFFYKQQLLRNTGKVTIDVKNASIESVLAHCFSNQPILYKVLSNKQIVLSPKPAAEKASPESDAEPDNTNPGLIRVSGFVFGTNGQPLSNATIKVRGKNIQTLSDEKGAFSIMANPDGHLQISYVGHNSVQEKVKAGGGLIIKLEPNAVLEDAVVYNGYQKIKQKYLTGSVTSLRMDSIIQPGLNTVDKMLEGRVPGMMFMQNSGQAGAAPKLRIRGTNTYLGSREPLWVVDGIIRTNPFPIPAERINDPDFVNLLGNAISGLNPYDIEQIDVLKDATAAALYGVRAANGVIVITTKRGKPGPPTVTYNVTGTYTRRPRYTDRSVYMMDSRERIDVSREMIEKQLPFRGGALEAYEKDIIDYYAGRTDYETFKKNVDRAESMNTDWLGNTMRDVFATNHSLSVSGGTGSASYRASVGYQNEPGVIKKESNDRYTGMLNLQMNYRKFKVEFNVQLNKEKRRYTPSEIGLLNYAYGTSRAIPLYNEDGSPYFYSTIGSGTGDAPQYFKDFKTMNILHEMDHTMQRAESNEYNASIDLSYEIAKGIQFRSTLAYTGGNSSQDIWFEENTDWASQLRQNAYDHKLKIFDPRLDPMPFGGELRAQQVRRQNYIINGRLNFRRFLDQQNKHQLTVEVAAELLSNRVNSTSAISRGYYPERGHSFAQIDLVKYPDYRNWLSNNSDPEIIESIQNSVRPYLTTSYIFNDRYVITATTGQEFSNSFGSRSNEKFLPTWALSGRWNVHEDLLRNVSWVDMAALRLSFGTRGNMLPGQTPYTIIRKGNASTFYNAYTSTTVSFPNPDLAWEKTQDYNGSLDFTILKGRINGSLGYFYSKTTNAFLEKKVTGVNGAPGNTYVVNGGTLENQGVELSLNFKFIDNLGAGNKRFMWRFDPQLGQVFNRLINSNINSRNVMIDAATLNFQDYLSGKVPLTGKAVNTFYSYRFKGLDPEYGFPVFYGAEPENKEELLAQYIKMTKDQVFSTVMVESGRREPVLQGGINNSFVYGNWTLNITFTYSVGNKIRLLQIASGNYGTFRPSSQQNLRKEFTERWRYPGDEKFTNIPAIQGATSFPLQYDQFAWWRGVPNQMTIFATDYYQMYDFSDLRVVKGDYLKLQYVSLSYRFSNEICRKLSCKGAIVNLSGSNLHTFAHKALRGQDPSQTGSSPNINLSIRPVYAINLNISF</sequence>
<dbReference type="Pfam" id="PF07715">
    <property type="entry name" value="Plug"/>
    <property type="match status" value="1"/>
</dbReference>
<evidence type="ECO:0000259" key="9">
    <source>
        <dbReference type="Pfam" id="PF07715"/>
    </source>
</evidence>
<dbReference type="Gene3D" id="2.40.170.20">
    <property type="entry name" value="TonB-dependent receptor, beta-barrel domain"/>
    <property type="match status" value="1"/>
</dbReference>
<evidence type="ECO:0000256" key="5">
    <source>
        <dbReference type="ARBA" id="ARBA00023136"/>
    </source>
</evidence>
<keyword evidence="11" id="KW-1185">Reference proteome</keyword>
<reference evidence="10 11" key="1">
    <citation type="submission" date="2019-02" db="EMBL/GenBank/DDBJ databases">
        <title>Genomic Encyclopedia of Type Strains, Phase IV (KMG-IV): sequencing the most valuable type-strain genomes for metagenomic binning, comparative biology and taxonomic classification.</title>
        <authorList>
            <person name="Goeker M."/>
        </authorList>
    </citation>
    <scope>NUCLEOTIDE SEQUENCE [LARGE SCALE GENOMIC DNA]</scope>
    <source>
        <strain evidence="10 11">DSM 18116</strain>
    </source>
</reference>
<dbReference type="OrthoDB" id="9768177at2"/>
<protein>
    <submittedName>
        <fullName evidence="10">TonB-linked SusC/RagA family outer membrane protein</fullName>
    </submittedName>
</protein>
<dbReference type="PROSITE" id="PS52016">
    <property type="entry name" value="TONB_DEPENDENT_REC_3"/>
    <property type="match status" value="1"/>
</dbReference>
<accession>A0A4Q7N4K0</accession>
<dbReference type="Gene3D" id="2.60.40.1120">
    <property type="entry name" value="Carboxypeptidase-like, regulatory domain"/>
    <property type="match status" value="1"/>
</dbReference>
<dbReference type="NCBIfam" id="TIGR04056">
    <property type="entry name" value="OMP_RagA_SusC"/>
    <property type="match status" value="1"/>
</dbReference>
<evidence type="ECO:0000256" key="2">
    <source>
        <dbReference type="ARBA" id="ARBA00022448"/>
    </source>
</evidence>
<dbReference type="InterPro" id="IPR008969">
    <property type="entry name" value="CarboxyPept-like_regulatory"/>
</dbReference>
<dbReference type="InterPro" id="IPR011662">
    <property type="entry name" value="Secretin/TonB_short_N"/>
</dbReference>
<feature type="domain" description="TonB-dependent receptor plug" evidence="9">
    <location>
        <begin position="210"/>
        <end position="336"/>
    </location>
</feature>
<evidence type="ECO:0000256" key="7">
    <source>
        <dbReference type="PROSITE-ProRule" id="PRU01360"/>
    </source>
</evidence>
<dbReference type="Pfam" id="PF07660">
    <property type="entry name" value="STN"/>
    <property type="match status" value="1"/>
</dbReference>
<gene>
    <name evidence="10" type="ORF">EV199_1818</name>
</gene>
<evidence type="ECO:0000259" key="8">
    <source>
        <dbReference type="Pfam" id="PF07660"/>
    </source>
</evidence>
<comment type="caution">
    <text evidence="10">The sequence shown here is derived from an EMBL/GenBank/DDBJ whole genome shotgun (WGS) entry which is preliminary data.</text>
</comment>
<feature type="domain" description="Secretin/TonB short N-terminal" evidence="8">
    <location>
        <begin position="46"/>
        <end position="97"/>
    </location>
</feature>
<proteinExistence type="inferred from homology"/>
<dbReference type="EMBL" id="SGXA01000001">
    <property type="protein sequence ID" value="RZS75942.1"/>
    <property type="molecule type" value="Genomic_DNA"/>
</dbReference>
<keyword evidence="2 7" id="KW-0813">Transport</keyword>
<name>A0A4Q7N4K0_9BACT</name>
<dbReference type="AlphaFoldDB" id="A0A4Q7N4K0"/>
<dbReference type="Proteomes" id="UP000293874">
    <property type="component" value="Unassembled WGS sequence"/>
</dbReference>
<dbReference type="InterPro" id="IPR012910">
    <property type="entry name" value="Plug_dom"/>
</dbReference>
<keyword evidence="6 7" id="KW-0998">Cell outer membrane</keyword>
<evidence type="ECO:0000256" key="4">
    <source>
        <dbReference type="ARBA" id="ARBA00022692"/>
    </source>
</evidence>
<dbReference type="InterPro" id="IPR023997">
    <property type="entry name" value="TonB-dep_OMP_SusC/RagA_CS"/>
</dbReference>
<dbReference type="SUPFAM" id="SSF56935">
    <property type="entry name" value="Porins"/>
    <property type="match status" value="1"/>
</dbReference>
<evidence type="ECO:0000256" key="3">
    <source>
        <dbReference type="ARBA" id="ARBA00022452"/>
    </source>
</evidence>